<gene>
    <name evidence="4" type="ORF">M0811_08279</name>
</gene>
<feature type="transmembrane region" description="Helical" evidence="2">
    <location>
        <begin position="432"/>
        <end position="449"/>
    </location>
</feature>
<keyword evidence="2" id="KW-0812">Transmembrane</keyword>
<feature type="transmembrane region" description="Helical" evidence="2">
    <location>
        <begin position="344"/>
        <end position="362"/>
    </location>
</feature>
<feature type="coiled-coil region" evidence="1">
    <location>
        <begin position="214"/>
        <end position="245"/>
    </location>
</feature>
<keyword evidence="5" id="KW-1185">Reference proteome</keyword>
<feature type="transmembrane region" description="Helical" evidence="2">
    <location>
        <begin position="456"/>
        <end position="477"/>
    </location>
</feature>
<accession>A0A9Q0RBB9</accession>
<dbReference type="InterPro" id="IPR036047">
    <property type="entry name" value="F-box-like_dom_sf"/>
</dbReference>
<sequence length="479" mass="55809">MFSILIYKSKGVCQISSIHLNILQRGNFMETTEKLTEKPQIQNLIIDLLPPEILMTICEYLAPGDFVRLGLTCCYFQEIFNDQETWRRIAKSYQQFFIFDYFEPNTRITDQKIIGFQTLIEQEMELISIQKQDPKFPNLSKKHFKSMDKSREKRMKKYFHNNKIDNSSVQDQNSSYSGVRKPILASTKKQRIDYINSLENPKEEMLAKGRKIDKTFKERKIKEERKQKNKKKEESREKVENILLNHLNIIGFIFSVACLIYSILLTVRIEGGMNTKLSIMNLSVLIPLFFLTFLIGLSLYYRIVVRHYCIDETVFFFGIVLLFFIQIILIGLRVDDFIKCSWCAIFIPFFVLFVFVPSFFIYDAIYGKGDSADAVAPVSFAIDLIIFFIFLGLRIDGKIHWNYGLVFTPLLAYLLIFFVSSCFLGFPSIGLAVTFFASIFFLFLILYLESISIHHIYYPFIEVYLLCVIGGAVSCFITS</sequence>
<reference evidence="4" key="1">
    <citation type="submission" date="2022-10" db="EMBL/GenBank/DDBJ databases">
        <title>Novel sulphate-reducing endosymbionts in the free-living metamonad Anaeramoeba.</title>
        <authorList>
            <person name="Jerlstrom-Hultqvist J."/>
            <person name="Cepicka I."/>
            <person name="Gallot-Lavallee L."/>
            <person name="Salas-Leiva D."/>
            <person name="Curtis B.A."/>
            <person name="Zahonova K."/>
            <person name="Pipaliya S."/>
            <person name="Dacks J."/>
            <person name="Roger A.J."/>
        </authorList>
    </citation>
    <scope>NUCLEOTIDE SEQUENCE</scope>
    <source>
        <strain evidence="4">BMAN</strain>
    </source>
</reference>
<name>A0A9Q0RBB9_ANAIG</name>
<evidence type="ECO:0000259" key="3">
    <source>
        <dbReference type="PROSITE" id="PS50181"/>
    </source>
</evidence>
<keyword evidence="1" id="KW-0175">Coiled coil</keyword>
<feature type="transmembrane region" description="Helical" evidence="2">
    <location>
        <begin position="374"/>
        <end position="393"/>
    </location>
</feature>
<feature type="transmembrane region" description="Helical" evidence="2">
    <location>
        <begin position="405"/>
        <end position="426"/>
    </location>
</feature>
<organism evidence="4 5">
    <name type="scientific">Anaeramoeba ignava</name>
    <name type="common">Anaerobic marine amoeba</name>
    <dbReference type="NCBI Taxonomy" id="1746090"/>
    <lineage>
        <taxon>Eukaryota</taxon>
        <taxon>Metamonada</taxon>
        <taxon>Anaeramoebidae</taxon>
        <taxon>Anaeramoeba</taxon>
    </lineage>
</organism>
<dbReference type="PROSITE" id="PS50181">
    <property type="entry name" value="FBOX"/>
    <property type="match status" value="1"/>
</dbReference>
<protein>
    <submittedName>
        <fullName evidence="4">Dactylin</fullName>
    </submittedName>
</protein>
<proteinExistence type="predicted"/>
<dbReference type="SUPFAM" id="SSF81383">
    <property type="entry name" value="F-box domain"/>
    <property type="match status" value="1"/>
</dbReference>
<keyword evidence="2" id="KW-0472">Membrane</keyword>
<evidence type="ECO:0000313" key="5">
    <source>
        <dbReference type="Proteomes" id="UP001149090"/>
    </source>
</evidence>
<evidence type="ECO:0000256" key="1">
    <source>
        <dbReference type="SAM" id="Coils"/>
    </source>
</evidence>
<dbReference type="AlphaFoldDB" id="A0A9Q0RBB9"/>
<dbReference type="SMART" id="SM00256">
    <property type="entry name" value="FBOX"/>
    <property type="match status" value="1"/>
</dbReference>
<feature type="transmembrane region" description="Helical" evidence="2">
    <location>
        <begin position="279"/>
        <end position="301"/>
    </location>
</feature>
<dbReference type="Gene3D" id="1.20.1280.50">
    <property type="match status" value="1"/>
</dbReference>
<comment type="caution">
    <text evidence="4">The sequence shown here is derived from an EMBL/GenBank/DDBJ whole genome shotgun (WGS) entry which is preliminary data.</text>
</comment>
<dbReference type="Proteomes" id="UP001149090">
    <property type="component" value="Unassembled WGS sequence"/>
</dbReference>
<dbReference type="EMBL" id="JAPDFW010000071">
    <property type="protein sequence ID" value="KAJ5074006.1"/>
    <property type="molecule type" value="Genomic_DNA"/>
</dbReference>
<keyword evidence="2" id="KW-1133">Transmembrane helix</keyword>
<dbReference type="Pfam" id="PF12937">
    <property type="entry name" value="F-box-like"/>
    <property type="match status" value="1"/>
</dbReference>
<evidence type="ECO:0000313" key="4">
    <source>
        <dbReference type="EMBL" id="KAJ5074006.1"/>
    </source>
</evidence>
<evidence type="ECO:0000256" key="2">
    <source>
        <dbReference type="SAM" id="Phobius"/>
    </source>
</evidence>
<dbReference type="InterPro" id="IPR001810">
    <property type="entry name" value="F-box_dom"/>
</dbReference>
<feature type="transmembrane region" description="Helical" evidence="2">
    <location>
        <begin position="247"/>
        <end position="267"/>
    </location>
</feature>
<feature type="transmembrane region" description="Helical" evidence="2">
    <location>
        <begin position="313"/>
        <end position="332"/>
    </location>
</feature>
<feature type="domain" description="F-box" evidence="3">
    <location>
        <begin position="43"/>
        <end position="89"/>
    </location>
</feature>